<evidence type="ECO:0000313" key="3">
    <source>
        <dbReference type="Proteomes" id="UP001221898"/>
    </source>
</evidence>
<dbReference type="EMBL" id="JAINUG010000017">
    <property type="protein sequence ID" value="KAJ8412893.1"/>
    <property type="molecule type" value="Genomic_DNA"/>
</dbReference>
<evidence type="ECO:0000256" key="1">
    <source>
        <dbReference type="SAM" id="MobiDB-lite"/>
    </source>
</evidence>
<protein>
    <submittedName>
        <fullName evidence="2">Uncharacterized protein</fullName>
    </submittedName>
</protein>
<name>A0AAD7T2N3_9TELE</name>
<keyword evidence="3" id="KW-1185">Reference proteome</keyword>
<sequence>MESLAVASLSLCPPEARLNIESAAPETCLNIESAEAWAGSCVYCSPPGHRNSPVAQMRRQSALKPTTCQTGFSSTVGHRESGGTMINGDYRKRELSAGSPVGGVVTAPP</sequence>
<feature type="region of interest" description="Disordered" evidence="1">
    <location>
        <begin position="62"/>
        <end position="87"/>
    </location>
</feature>
<feature type="compositionally biased region" description="Polar residues" evidence="1">
    <location>
        <begin position="63"/>
        <end position="76"/>
    </location>
</feature>
<accession>A0AAD7T2N3</accession>
<comment type="caution">
    <text evidence="2">The sequence shown here is derived from an EMBL/GenBank/DDBJ whole genome shotgun (WGS) entry which is preliminary data.</text>
</comment>
<reference evidence="2" key="1">
    <citation type="journal article" date="2023" name="Science">
        <title>Genome structures resolve the early diversification of teleost fishes.</title>
        <authorList>
            <person name="Parey E."/>
            <person name="Louis A."/>
            <person name="Montfort J."/>
            <person name="Bouchez O."/>
            <person name="Roques C."/>
            <person name="Iampietro C."/>
            <person name="Lluch J."/>
            <person name="Castinel A."/>
            <person name="Donnadieu C."/>
            <person name="Desvignes T."/>
            <person name="Floi Bucao C."/>
            <person name="Jouanno E."/>
            <person name="Wen M."/>
            <person name="Mejri S."/>
            <person name="Dirks R."/>
            <person name="Jansen H."/>
            <person name="Henkel C."/>
            <person name="Chen W.J."/>
            <person name="Zahm M."/>
            <person name="Cabau C."/>
            <person name="Klopp C."/>
            <person name="Thompson A.W."/>
            <person name="Robinson-Rechavi M."/>
            <person name="Braasch I."/>
            <person name="Lecointre G."/>
            <person name="Bobe J."/>
            <person name="Postlethwait J.H."/>
            <person name="Berthelot C."/>
            <person name="Roest Crollius H."/>
            <person name="Guiguen Y."/>
        </authorList>
    </citation>
    <scope>NUCLEOTIDE SEQUENCE</scope>
    <source>
        <strain evidence="2">NC1722</strain>
    </source>
</reference>
<dbReference type="Proteomes" id="UP001221898">
    <property type="component" value="Unassembled WGS sequence"/>
</dbReference>
<gene>
    <name evidence="2" type="ORF">AAFF_G00104750</name>
</gene>
<proteinExistence type="predicted"/>
<evidence type="ECO:0000313" key="2">
    <source>
        <dbReference type="EMBL" id="KAJ8412893.1"/>
    </source>
</evidence>
<organism evidence="2 3">
    <name type="scientific">Aldrovandia affinis</name>
    <dbReference type="NCBI Taxonomy" id="143900"/>
    <lineage>
        <taxon>Eukaryota</taxon>
        <taxon>Metazoa</taxon>
        <taxon>Chordata</taxon>
        <taxon>Craniata</taxon>
        <taxon>Vertebrata</taxon>
        <taxon>Euteleostomi</taxon>
        <taxon>Actinopterygii</taxon>
        <taxon>Neopterygii</taxon>
        <taxon>Teleostei</taxon>
        <taxon>Notacanthiformes</taxon>
        <taxon>Halosauridae</taxon>
        <taxon>Aldrovandia</taxon>
    </lineage>
</organism>
<dbReference type="AlphaFoldDB" id="A0AAD7T2N3"/>